<comment type="caution">
    <text evidence="1">The sequence shown here is derived from an EMBL/GenBank/DDBJ whole genome shotgun (WGS) entry which is preliminary data.</text>
</comment>
<evidence type="ECO:0000313" key="2">
    <source>
        <dbReference type="Proteomes" id="UP000811619"/>
    </source>
</evidence>
<dbReference type="OrthoDB" id="2687876at2759"/>
<evidence type="ECO:0008006" key="3">
    <source>
        <dbReference type="Google" id="ProtNLM"/>
    </source>
</evidence>
<dbReference type="AlphaFoldDB" id="A0A8K0NJR4"/>
<organism evidence="1 2">
    <name type="scientific">Claviceps africana</name>
    <dbReference type="NCBI Taxonomy" id="83212"/>
    <lineage>
        <taxon>Eukaryota</taxon>
        <taxon>Fungi</taxon>
        <taxon>Dikarya</taxon>
        <taxon>Ascomycota</taxon>
        <taxon>Pezizomycotina</taxon>
        <taxon>Sordariomycetes</taxon>
        <taxon>Hypocreomycetidae</taxon>
        <taxon>Hypocreales</taxon>
        <taxon>Clavicipitaceae</taxon>
        <taxon>Claviceps</taxon>
    </lineage>
</organism>
<dbReference type="SUPFAM" id="SSF56112">
    <property type="entry name" value="Protein kinase-like (PK-like)"/>
    <property type="match status" value="1"/>
</dbReference>
<keyword evidence="2" id="KW-1185">Reference proteome</keyword>
<sequence>MQEDRVGKAGEGFLLRATTQDACVARLNPRQRVTHAKRLVHHSTSSHGPNVVPAHCLREGDEDGVPRLGIDISLHRLGEANGHQSVACGRSTWTASTEILGEDGDERRVVYHLDLIPGKGPDVRARGIRELSRLAEWNGRWKTLTISKDAGHGPTSSDHTACPGNRCKVVDGPLPCFSIFDPRPMTDVKNRVLPRPGERGPSAYSRFLGSASKSPGAWIQRIRGADAAGLGPSCFVCSGRPDRVGGLVFEAIPEPPPGHLARCREASQRLHSLHVVHGDINRYNILVTQDGSEITSTEVAEIGLRRPRPGWTKEMADLEKQLLEESGNGPPVLVSRRIVGEAVLC</sequence>
<gene>
    <name evidence="1" type="ORF">E4U42_001038</name>
</gene>
<name>A0A8K0NJR4_9HYPO</name>
<accession>A0A8K0NJR4</accession>
<proteinExistence type="predicted"/>
<reference evidence="1" key="1">
    <citation type="journal article" date="2020" name="bioRxiv">
        <title>Whole genome comparisons of ergot fungi reveals the divergence and evolution of species within the genus Claviceps are the result of varying mechanisms driving genome evolution and host range expansion.</title>
        <authorList>
            <person name="Wyka S.A."/>
            <person name="Mondo S.J."/>
            <person name="Liu M."/>
            <person name="Dettman J."/>
            <person name="Nalam V."/>
            <person name="Broders K.D."/>
        </authorList>
    </citation>
    <scope>NUCLEOTIDE SEQUENCE</scope>
    <source>
        <strain evidence="1">CCC 489</strain>
    </source>
</reference>
<evidence type="ECO:0000313" key="1">
    <source>
        <dbReference type="EMBL" id="KAG5930466.1"/>
    </source>
</evidence>
<dbReference type="InterPro" id="IPR011009">
    <property type="entry name" value="Kinase-like_dom_sf"/>
</dbReference>
<protein>
    <recommendedName>
        <fullName evidence="3">Protein kinase domain-containing protein</fullName>
    </recommendedName>
</protein>
<dbReference type="EMBL" id="SRPY01000013">
    <property type="protein sequence ID" value="KAG5930466.1"/>
    <property type="molecule type" value="Genomic_DNA"/>
</dbReference>
<dbReference type="Proteomes" id="UP000811619">
    <property type="component" value="Unassembled WGS sequence"/>
</dbReference>